<dbReference type="Gene3D" id="2.102.10.10">
    <property type="entry name" value="Rieske [2Fe-2S] iron-sulphur domain"/>
    <property type="match status" value="1"/>
</dbReference>
<dbReference type="KEGG" id="gdi:GDI3179"/>
<feature type="compositionally biased region" description="Low complexity" evidence="22">
    <location>
        <begin position="1"/>
        <end position="22"/>
    </location>
</feature>
<keyword evidence="11" id="KW-0479">Metal-binding</keyword>
<feature type="transmembrane region" description="Helical" evidence="20">
    <location>
        <begin position="32"/>
        <end position="53"/>
    </location>
</feature>
<dbReference type="InterPro" id="IPR036922">
    <property type="entry name" value="Rieske_2Fe-2S_sf"/>
</dbReference>
<dbReference type="PANTHER" id="PTHR10134">
    <property type="entry name" value="CYTOCHROME B-C1 COMPLEX SUBUNIT RIESKE, MITOCHONDRIAL"/>
    <property type="match status" value="1"/>
</dbReference>
<dbReference type="InterPro" id="IPR019546">
    <property type="entry name" value="TAT_signal_bac_arc"/>
</dbReference>
<evidence type="ECO:0000256" key="11">
    <source>
        <dbReference type="ARBA" id="ARBA00022723"/>
    </source>
</evidence>
<evidence type="ECO:0000256" key="20">
    <source>
        <dbReference type="RuleBase" id="RU004494"/>
    </source>
</evidence>
<dbReference type="InterPro" id="IPR014349">
    <property type="entry name" value="Rieske_Fe-S_prot"/>
</dbReference>
<feature type="region of interest" description="Disordered" evidence="22">
    <location>
        <begin position="204"/>
        <end position="227"/>
    </location>
</feature>
<dbReference type="Pfam" id="PF10399">
    <property type="entry name" value="UCR_Fe-S_N"/>
    <property type="match status" value="1"/>
</dbReference>
<comment type="catalytic activity">
    <reaction evidence="19 20">
        <text>a quinol + 2 Fe(III)-[cytochrome c](out) = a quinone + 2 Fe(II)-[cytochrome c](out) + 2 H(+)(out)</text>
        <dbReference type="Rhea" id="RHEA:11484"/>
        <dbReference type="Rhea" id="RHEA-COMP:10350"/>
        <dbReference type="Rhea" id="RHEA-COMP:14399"/>
        <dbReference type="ChEBI" id="CHEBI:15378"/>
        <dbReference type="ChEBI" id="CHEBI:24646"/>
        <dbReference type="ChEBI" id="CHEBI:29033"/>
        <dbReference type="ChEBI" id="CHEBI:29034"/>
        <dbReference type="ChEBI" id="CHEBI:132124"/>
        <dbReference type="EC" id="7.1.1.8"/>
    </reaction>
</comment>
<dbReference type="EMBL" id="AM889285">
    <property type="protein sequence ID" value="CAP57122.1"/>
    <property type="molecule type" value="Genomic_DNA"/>
</dbReference>
<comment type="similarity">
    <text evidence="3">Belongs to the Rieske iron-sulfur protein family.</text>
</comment>
<evidence type="ECO:0000256" key="2">
    <source>
        <dbReference type="ARBA" id="ARBA00004162"/>
    </source>
</evidence>
<evidence type="ECO:0000256" key="4">
    <source>
        <dbReference type="ARBA" id="ARBA00011649"/>
    </source>
</evidence>
<dbReference type="InterPro" id="IPR017941">
    <property type="entry name" value="Rieske_2Fe-2S"/>
</dbReference>
<organism evidence="24 25">
    <name type="scientific">Gluconacetobacter diazotrophicus (strain ATCC 49037 / DSM 5601 / CCUG 37298 / CIP 103539 / LMG 7603 / PAl5)</name>
    <dbReference type="NCBI Taxonomy" id="272568"/>
    <lineage>
        <taxon>Bacteria</taxon>
        <taxon>Pseudomonadati</taxon>
        <taxon>Pseudomonadota</taxon>
        <taxon>Alphaproteobacteria</taxon>
        <taxon>Acetobacterales</taxon>
        <taxon>Acetobacteraceae</taxon>
        <taxon>Gluconacetobacter</taxon>
    </lineage>
</organism>
<keyword evidence="10" id="KW-0001">2Fe-2S</keyword>
<evidence type="ECO:0000256" key="21">
    <source>
        <dbReference type="RuleBase" id="RU004497"/>
    </source>
</evidence>
<evidence type="ECO:0000256" key="18">
    <source>
        <dbReference type="ARBA" id="ARBA00023157"/>
    </source>
</evidence>
<keyword evidence="12" id="KW-1278">Translocase</keyword>
<evidence type="ECO:0000256" key="7">
    <source>
        <dbReference type="ARBA" id="ARBA00022448"/>
    </source>
</evidence>
<evidence type="ECO:0000259" key="23">
    <source>
        <dbReference type="PROSITE" id="PS51296"/>
    </source>
</evidence>
<dbReference type="SUPFAM" id="SSF50022">
    <property type="entry name" value="ISP domain"/>
    <property type="match status" value="1"/>
</dbReference>
<evidence type="ECO:0000256" key="22">
    <source>
        <dbReference type="SAM" id="MobiDB-lite"/>
    </source>
</evidence>
<dbReference type="GO" id="GO:0046872">
    <property type="term" value="F:metal ion binding"/>
    <property type="evidence" value="ECO:0007669"/>
    <property type="project" value="UniProtKB-KW"/>
</dbReference>
<name>A9H0G5_GLUDA</name>
<keyword evidence="16" id="KW-0411">Iron-sulfur</keyword>
<comment type="cofactor">
    <cofactor evidence="20">
        <name>[2Fe-2S] cluster</name>
        <dbReference type="ChEBI" id="CHEBI:190135"/>
    </cofactor>
    <text evidence="20">Binds 1 [2Fe-2S] cluster per subunit.</text>
</comment>
<evidence type="ECO:0000256" key="9">
    <source>
        <dbReference type="ARBA" id="ARBA00022692"/>
    </source>
</evidence>
<dbReference type="PROSITE" id="PS51318">
    <property type="entry name" value="TAT"/>
    <property type="match status" value="1"/>
</dbReference>
<reference evidence="24 25" key="1">
    <citation type="journal article" date="2009" name="BMC Genomics">
        <title>Complete genome sequence of the sugarcane nitrogen-fixing endophyte Gluconacetobacter diazotrophicus Pal5.</title>
        <authorList>
            <person name="Bertalan M."/>
            <person name="Albano R."/>
            <person name="Padua V."/>
            <person name="Rouws L."/>
            <person name="Rojas C."/>
            <person name="Hemerly A."/>
            <person name="Teixeira K."/>
            <person name="Schwab S."/>
            <person name="Araujo J."/>
            <person name="Oliveira A."/>
            <person name="Franca L."/>
            <person name="Magalhaes V."/>
            <person name="Alqueres S."/>
            <person name="Cardoso A."/>
            <person name="Almeida W."/>
            <person name="Loureiro M.M."/>
            <person name="Nogueira E."/>
            <person name="Cidade D."/>
            <person name="Oliveira D."/>
            <person name="Simao T."/>
            <person name="Macedo J."/>
            <person name="Valadao A."/>
            <person name="Dreschsel M."/>
            <person name="Freitas F."/>
            <person name="Vidal M."/>
            <person name="Guedes H."/>
            <person name="Rodrigues E."/>
            <person name="Meneses C."/>
            <person name="Brioso P."/>
            <person name="Pozzer L."/>
            <person name="Figueiredo D."/>
            <person name="Montano H."/>
            <person name="Junior J."/>
            <person name="Filho G."/>
            <person name="Flores V."/>
            <person name="Ferreira B."/>
            <person name="Branco A."/>
            <person name="Gonzalez P."/>
            <person name="Guillobel H."/>
            <person name="Lemos M."/>
            <person name="Seibel L."/>
            <person name="Macedo J."/>
            <person name="Alves-Ferreira M."/>
            <person name="Sachetto-Martins G."/>
            <person name="Coelho A."/>
            <person name="Santos E."/>
            <person name="Amaral G."/>
            <person name="Neves A."/>
            <person name="Pacheco A.B."/>
            <person name="Carvalho D."/>
            <person name="Lery L."/>
            <person name="Bisch P."/>
            <person name="Rossle S.C."/>
            <person name="Urmenyi T."/>
            <person name="Kruger W.V."/>
            <person name="Martins O."/>
            <person name="Baldani J.I."/>
            <person name="Ferreira P.C."/>
        </authorList>
    </citation>
    <scope>NUCLEOTIDE SEQUENCE [LARGE SCALE GENOMIC DNA]</scope>
    <source>
        <strain evidence="25">ATCC 49037 / DSM 5601 / CCUG 37298 / CIP 103539 / LMG 7603 / PAl5</strain>
    </source>
</reference>
<keyword evidence="25" id="KW-1185">Reference proteome</keyword>
<keyword evidence="8" id="KW-1003">Cell membrane</keyword>
<evidence type="ECO:0000256" key="1">
    <source>
        <dbReference type="ARBA" id="ARBA00002444"/>
    </source>
</evidence>
<keyword evidence="15" id="KW-0408">Iron</keyword>
<evidence type="ECO:0000256" key="15">
    <source>
        <dbReference type="ARBA" id="ARBA00023004"/>
    </source>
</evidence>
<evidence type="ECO:0000256" key="17">
    <source>
        <dbReference type="ARBA" id="ARBA00023136"/>
    </source>
</evidence>
<evidence type="ECO:0000256" key="3">
    <source>
        <dbReference type="ARBA" id="ARBA00010651"/>
    </source>
</evidence>
<sequence length="227" mass="23776">MADRTTMTTTGTPETGPHPTGTALPGTGRRDFLTLVTLAAGGAGAAAFAWPFLDSLRPGDTKSARAPVDVDVSKLPPGQQITVVWHGSPVFITHRTPESLARLQEAALAARLRDPSSGALQQPPYAANWHRSIKPEFGVVVGICTHLGCVPTYSPAPDPATPIANWPGGYACPCHGSKFDLAGRVFTGAPAPYNLPVPPYSMPGPTTIRLGQNPAGSDFDFSSIQQI</sequence>
<evidence type="ECO:0000313" key="24">
    <source>
        <dbReference type="EMBL" id="CAP57122.1"/>
    </source>
</evidence>
<dbReference type="AlphaFoldDB" id="A9H0G5"/>
<evidence type="ECO:0000256" key="8">
    <source>
        <dbReference type="ARBA" id="ARBA00022475"/>
    </source>
</evidence>
<dbReference type="GO" id="GO:0008121">
    <property type="term" value="F:quinol-cytochrome-c reductase activity"/>
    <property type="evidence" value="ECO:0007669"/>
    <property type="project" value="UniProtKB-EC"/>
</dbReference>
<keyword evidence="7 20" id="KW-0813">Transport</keyword>
<gene>
    <name evidence="24" type="primary">petA</name>
    <name evidence="24" type="ordered locus">GDI3179</name>
</gene>
<dbReference type="NCBIfam" id="TIGR01416">
    <property type="entry name" value="Rieske_proteo"/>
    <property type="match status" value="1"/>
</dbReference>
<dbReference type="InterPro" id="IPR006317">
    <property type="entry name" value="Ubiquinol_cyt_c_Rdtase_Fe-S-su"/>
</dbReference>
<comment type="subcellular location">
    <subcellularLocation>
        <location evidence="2">Cell membrane</location>
        <topology evidence="2">Single-pass membrane protein</topology>
    </subcellularLocation>
</comment>
<dbReference type="Gene3D" id="1.20.5.510">
    <property type="entry name" value="Single helix bin"/>
    <property type="match status" value="1"/>
</dbReference>
<dbReference type="Proteomes" id="UP000001176">
    <property type="component" value="Chromosome"/>
</dbReference>
<feature type="domain" description="Rieske" evidence="23">
    <location>
        <begin position="104"/>
        <end position="209"/>
    </location>
</feature>
<comment type="function">
    <text evidence="1">Component of the ubiquinol-cytochrome c reductase complex (complex III or cytochrome b-c1 complex), which is a respiratory chain that generates an electrochemical potential coupled to ATP synthesis.</text>
</comment>
<evidence type="ECO:0000256" key="10">
    <source>
        <dbReference type="ARBA" id="ARBA00022714"/>
    </source>
</evidence>
<dbReference type="InterPro" id="IPR006311">
    <property type="entry name" value="TAT_signal"/>
</dbReference>
<accession>A9H0G5</accession>
<evidence type="ECO:0000256" key="5">
    <source>
        <dbReference type="ARBA" id="ARBA00012951"/>
    </source>
</evidence>
<keyword evidence="17 20" id="KW-0472">Membrane</keyword>
<evidence type="ECO:0000313" key="25">
    <source>
        <dbReference type="Proteomes" id="UP000001176"/>
    </source>
</evidence>
<dbReference type="CDD" id="cd03470">
    <property type="entry name" value="Rieske_cytochrome_bc1"/>
    <property type="match status" value="1"/>
</dbReference>
<evidence type="ECO:0000256" key="6">
    <source>
        <dbReference type="ARBA" id="ARBA00019816"/>
    </source>
</evidence>
<comment type="miscellaneous">
    <text evidence="20">The Rieske protein is a high potential 2Fe-2S protein.</text>
</comment>
<feature type="region of interest" description="Disordered" evidence="22">
    <location>
        <begin position="1"/>
        <end position="27"/>
    </location>
</feature>
<protein>
    <recommendedName>
        <fullName evidence="6 20">Ubiquinol-cytochrome c reductase iron-sulfur subunit</fullName>
        <ecNumber evidence="5 20">7.1.1.8</ecNumber>
    </recommendedName>
</protein>
<keyword evidence="14 20" id="KW-1133">Transmembrane helix</keyword>
<keyword evidence="9 20" id="KW-0812">Transmembrane</keyword>
<keyword evidence="18" id="KW-1015">Disulfide bond</keyword>
<evidence type="ECO:0000256" key="13">
    <source>
        <dbReference type="ARBA" id="ARBA00022982"/>
    </source>
</evidence>
<dbReference type="InterPro" id="IPR005805">
    <property type="entry name" value="Rieske_Fe-S_prot_C"/>
</dbReference>
<evidence type="ECO:0000256" key="19">
    <source>
        <dbReference type="ARBA" id="ARBA00029351"/>
    </source>
</evidence>
<dbReference type="GO" id="GO:0005886">
    <property type="term" value="C:plasma membrane"/>
    <property type="evidence" value="ECO:0007669"/>
    <property type="project" value="UniProtKB-SubCell"/>
</dbReference>
<dbReference type="PRINTS" id="PR00162">
    <property type="entry name" value="RIESKE"/>
</dbReference>
<proteinExistence type="inferred from homology"/>
<dbReference type="PROSITE" id="PS51296">
    <property type="entry name" value="RIESKE"/>
    <property type="match status" value="1"/>
</dbReference>
<dbReference type="EC" id="7.1.1.8" evidence="5 20"/>
<dbReference type="NCBIfam" id="TIGR01409">
    <property type="entry name" value="TAT_signal_seq"/>
    <property type="match status" value="1"/>
</dbReference>
<comment type="subunit">
    <text evidence="4 21">The main subunits of complex b-c1 are: cytochrome b, cytochrome c1 and the Rieske protein.</text>
</comment>
<keyword evidence="13 20" id="KW-0249">Electron transport</keyword>
<evidence type="ECO:0000256" key="14">
    <source>
        <dbReference type="ARBA" id="ARBA00022989"/>
    </source>
</evidence>
<evidence type="ECO:0000256" key="16">
    <source>
        <dbReference type="ARBA" id="ARBA00023014"/>
    </source>
</evidence>
<evidence type="ECO:0000256" key="12">
    <source>
        <dbReference type="ARBA" id="ARBA00022967"/>
    </source>
</evidence>
<dbReference type="Pfam" id="PF00355">
    <property type="entry name" value="Rieske"/>
    <property type="match status" value="1"/>
</dbReference>
<dbReference type="GO" id="GO:0051537">
    <property type="term" value="F:2 iron, 2 sulfur cluster binding"/>
    <property type="evidence" value="ECO:0007669"/>
    <property type="project" value="UniProtKB-KW"/>
</dbReference>
<dbReference type="InterPro" id="IPR019470">
    <property type="entry name" value="Ubiq_cytC_Rdtase_Fe-S_su_TAT"/>
</dbReference>